<proteinExistence type="predicted"/>
<name>A0ABM5DU27_VICPA</name>
<dbReference type="Proteomes" id="UP001652581">
    <property type="component" value="Chromosome 9"/>
</dbReference>
<organism evidence="2 3">
    <name type="scientific">Vicugna pacos</name>
    <name type="common">Alpaca</name>
    <name type="synonym">Lama pacos</name>
    <dbReference type="NCBI Taxonomy" id="30538"/>
    <lineage>
        <taxon>Eukaryota</taxon>
        <taxon>Metazoa</taxon>
        <taxon>Chordata</taxon>
        <taxon>Craniata</taxon>
        <taxon>Vertebrata</taxon>
        <taxon>Euteleostomi</taxon>
        <taxon>Mammalia</taxon>
        <taxon>Eutheria</taxon>
        <taxon>Laurasiatheria</taxon>
        <taxon>Artiodactyla</taxon>
        <taxon>Tylopoda</taxon>
        <taxon>Camelidae</taxon>
        <taxon>Vicugna</taxon>
    </lineage>
</organism>
<feature type="compositionally biased region" description="Low complexity" evidence="1">
    <location>
        <begin position="69"/>
        <end position="87"/>
    </location>
</feature>
<evidence type="ECO:0000313" key="3">
    <source>
        <dbReference type="RefSeq" id="XP_072824409.1"/>
    </source>
</evidence>
<keyword evidence="2" id="KW-1185">Reference proteome</keyword>
<feature type="compositionally biased region" description="Low complexity" evidence="1">
    <location>
        <begin position="109"/>
        <end position="119"/>
    </location>
</feature>
<feature type="region of interest" description="Disordered" evidence="1">
    <location>
        <begin position="147"/>
        <end position="201"/>
    </location>
</feature>
<evidence type="ECO:0000256" key="1">
    <source>
        <dbReference type="SAM" id="MobiDB-lite"/>
    </source>
</evidence>
<feature type="compositionally biased region" description="Basic and acidic residues" evidence="1">
    <location>
        <begin position="182"/>
        <end position="201"/>
    </location>
</feature>
<dbReference type="RefSeq" id="XP_072824409.1">
    <property type="nucleotide sequence ID" value="XM_072968308.1"/>
</dbReference>
<feature type="compositionally biased region" description="Pro residues" evidence="1">
    <location>
        <begin position="99"/>
        <end position="108"/>
    </location>
</feature>
<feature type="compositionally biased region" description="Basic and acidic residues" evidence="1">
    <location>
        <begin position="159"/>
        <end position="168"/>
    </location>
</feature>
<dbReference type="GeneID" id="140698320"/>
<reference evidence="3" key="1">
    <citation type="submission" date="2025-08" db="UniProtKB">
        <authorList>
            <consortium name="RefSeq"/>
        </authorList>
    </citation>
    <scope>IDENTIFICATION</scope>
</reference>
<accession>A0ABM5DU27</accession>
<gene>
    <name evidence="3" type="primary">LOC140698320</name>
</gene>
<protein>
    <submittedName>
        <fullName evidence="3">Uncharacterized protein</fullName>
    </submittedName>
</protein>
<sequence>MKRFPPACHDLAPLPERVTGTPAYTCFTSHSRQGRYRGHNARAGPTPIPRRPSSAPVSLRPRPTGQGTAGSAPSAQPAVGAAALYPARAERARRGRSRPSPPSPPSPPTTSALTPGWLPRGRRRRLLARPGQVFPQNLVVPYTLAGRRASSSSSVSGGEKGEAAKDGRGVPARGLSQVLLSEEDRMKKRDEKSACHEASEGKKKCLCLVLVSG</sequence>
<feature type="compositionally biased region" description="Low complexity" evidence="1">
    <location>
        <begin position="147"/>
        <end position="157"/>
    </location>
</feature>
<evidence type="ECO:0000313" key="2">
    <source>
        <dbReference type="Proteomes" id="UP001652581"/>
    </source>
</evidence>
<feature type="region of interest" description="Disordered" evidence="1">
    <location>
        <begin position="1"/>
        <end position="119"/>
    </location>
</feature>